<keyword evidence="1" id="KW-0732">Signal</keyword>
<feature type="chain" id="PRO_5047164477" evidence="1">
    <location>
        <begin position="29"/>
        <end position="141"/>
    </location>
</feature>
<evidence type="ECO:0000313" key="3">
    <source>
        <dbReference type="Proteomes" id="UP001500556"/>
    </source>
</evidence>
<sequence length="141" mass="15237">MESRIRRLRVAAAGAVLVATMAAAPALADTALHIGAKGTLVARGVAVDVPVRYTCPPPGWVNPSSMWIDLSQAQGRRVVVESASWLPVCDNQPHSRTVRVHVSYGTAFKPGTALAELFLYQEDSQYTSSQISVSREIRLVH</sequence>
<dbReference type="Proteomes" id="UP001500556">
    <property type="component" value="Unassembled WGS sequence"/>
</dbReference>
<feature type="signal peptide" evidence="1">
    <location>
        <begin position="1"/>
        <end position="28"/>
    </location>
</feature>
<gene>
    <name evidence="2" type="ORF">GCM10025782_33440</name>
</gene>
<keyword evidence="3" id="KW-1185">Reference proteome</keyword>
<organism evidence="2 3">
    <name type="scientific">Pedococcus ginsenosidimutans</name>
    <dbReference type="NCBI Taxonomy" id="490570"/>
    <lineage>
        <taxon>Bacteria</taxon>
        <taxon>Bacillati</taxon>
        <taxon>Actinomycetota</taxon>
        <taxon>Actinomycetes</taxon>
        <taxon>Micrococcales</taxon>
        <taxon>Intrasporangiaceae</taxon>
        <taxon>Pedococcus</taxon>
    </lineage>
</organism>
<comment type="caution">
    <text evidence="2">The sequence shown here is derived from an EMBL/GenBank/DDBJ whole genome shotgun (WGS) entry which is preliminary data.</text>
</comment>
<dbReference type="EMBL" id="BAABLO010000012">
    <property type="protein sequence ID" value="GAA4731588.1"/>
    <property type="molecule type" value="Genomic_DNA"/>
</dbReference>
<protein>
    <submittedName>
        <fullName evidence="2">Uncharacterized protein</fullName>
    </submittedName>
</protein>
<accession>A0ABP8YKN2</accession>
<proteinExistence type="predicted"/>
<name>A0ABP8YKN2_9MICO</name>
<dbReference type="RefSeq" id="WP_345504990.1">
    <property type="nucleotide sequence ID" value="NZ_BAABLO010000012.1"/>
</dbReference>
<reference evidence="3" key="1">
    <citation type="journal article" date="2019" name="Int. J. Syst. Evol. Microbiol.">
        <title>The Global Catalogue of Microorganisms (GCM) 10K type strain sequencing project: providing services to taxonomists for standard genome sequencing and annotation.</title>
        <authorList>
            <consortium name="The Broad Institute Genomics Platform"/>
            <consortium name="The Broad Institute Genome Sequencing Center for Infectious Disease"/>
            <person name="Wu L."/>
            <person name="Ma J."/>
        </authorList>
    </citation>
    <scope>NUCLEOTIDE SEQUENCE [LARGE SCALE GENOMIC DNA]</scope>
    <source>
        <strain evidence="3">JCM 18961</strain>
    </source>
</reference>
<evidence type="ECO:0000313" key="2">
    <source>
        <dbReference type="EMBL" id="GAA4731588.1"/>
    </source>
</evidence>
<evidence type="ECO:0000256" key="1">
    <source>
        <dbReference type="SAM" id="SignalP"/>
    </source>
</evidence>